<evidence type="ECO:0000256" key="1">
    <source>
        <dbReference type="ARBA" id="ARBA00004651"/>
    </source>
</evidence>
<dbReference type="Pfam" id="PF21760">
    <property type="entry name" value="SecD_1st"/>
    <property type="match status" value="1"/>
</dbReference>
<evidence type="ECO:0000256" key="4">
    <source>
        <dbReference type="ARBA" id="ARBA00022692"/>
    </source>
</evidence>
<dbReference type="InterPro" id="IPR022646">
    <property type="entry name" value="SecD/SecF_CS"/>
</dbReference>
<dbReference type="RefSeq" id="WP_336807886.1">
    <property type="nucleotide sequence ID" value="NZ_JBBBNY010000007.1"/>
</dbReference>
<evidence type="ECO:0000256" key="6">
    <source>
        <dbReference type="ARBA" id="ARBA00022989"/>
    </source>
</evidence>
<keyword evidence="5 9" id="KW-0653">Protein transport</keyword>
<accession>A0ABU8JCG8</accession>
<dbReference type="InterPro" id="IPR027398">
    <property type="entry name" value="SecD-TM"/>
</dbReference>
<keyword evidence="8 9" id="KW-0472">Membrane</keyword>
<feature type="transmembrane region" description="Helical" evidence="9">
    <location>
        <begin position="517"/>
        <end position="539"/>
    </location>
</feature>
<comment type="function">
    <text evidence="9">Part of the Sec protein translocase complex. Interacts with the SecYEG preprotein conducting channel. SecDF uses the proton motive force (PMF) to complete protein translocation after the ATP-dependent function of SecA.</text>
</comment>
<dbReference type="InterPro" id="IPR048631">
    <property type="entry name" value="SecD_1st"/>
</dbReference>
<dbReference type="InterPro" id="IPR048634">
    <property type="entry name" value="SecD_SecF_C"/>
</dbReference>
<dbReference type="Proteomes" id="UP001381174">
    <property type="component" value="Unassembled WGS sequence"/>
</dbReference>
<dbReference type="InterPro" id="IPR055344">
    <property type="entry name" value="SecD_SecF_C_bact"/>
</dbReference>
<proteinExistence type="inferred from homology"/>
<sequence length="626" mass="66376">MSDFPRWKYALVAIVLLFGIVYALPNAFPPVPSVQVLASRGAAVDSSVEQKVAAALKQQNVSYTHLGIEGDHLVADFPNADVQAKAADVIKGALGDNYTVALNLASTVPGWLRAIHANSMPLGLDLQGGVHFLMAVDQNAVIDKQEDRYADDIRSLLREKNIRYESVTRASQRGQGINVVLRSADDRSAAAAAISAEYQDLLVQDGASTGDRFLLNVAVKPEKLRELALNAIRQNTGTLRNRINALGVSEPVIQQQGEDHIVVELAGVQNPAEAKKVIGAIATLEYRAGIGFPGDPRAVEAARTGNVPPDANLYYERGTHRPVLVSKRVIVTGDELVDAASGTDQQSGTPKVDVTLSAAGAKKMLDFTSANVGKPMAVVYVETVYDTKMVDGKEVRVPHTTQEVISDATIQGVFGKQFQTTGLSSPKEASELALLLKGGSLAAPMDIVSQYVIGPSLGQDNIKQGLQAVLLGLGLVLLAAAVYYKLFGLVADIALFFNLVILVAVMSMIGVTLTMPGIAGIVLTLGMAIDANVLICERVREELRNGSSPHAAIRAGYDKAWATILDANVTHLIAALALTTMGSGPIKGFGVTLLIGILTSMFTSVTVTHAITALIHGNRKLKTLSV</sequence>
<feature type="domain" description="Protein translocase subunit SecDF P1" evidence="12">
    <location>
        <begin position="233"/>
        <end position="287"/>
    </location>
</feature>
<gene>
    <name evidence="9 14" type="primary">secD</name>
    <name evidence="14" type="ORF">WAT24_10870</name>
</gene>
<evidence type="ECO:0000256" key="7">
    <source>
        <dbReference type="ARBA" id="ARBA00023010"/>
    </source>
</evidence>
<evidence type="ECO:0000259" key="12">
    <source>
        <dbReference type="Pfam" id="PF21760"/>
    </source>
</evidence>
<feature type="domain" description="SecD export protein N-terminal TM" evidence="11">
    <location>
        <begin position="1"/>
        <end position="102"/>
    </location>
</feature>
<evidence type="ECO:0000256" key="9">
    <source>
        <dbReference type="HAMAP-Rule" id="MF_01463"/>
    </source>
</evidence>
<dbReference type="InterPro" id="IPR022813">
    <property type="entry name" value="SecD/SecF_arch_bac"/>
</dbReference>
<dbReference type="InterPro" id="IPR054384">
    <property type="entry name" value="SecDF_P1_head"/>
</dbReference>
<protein>
    <recommendedName>
        <fullName evidence="9">Protein translocase subunit SecD</fullName>
    </recommendedName>
</protein>
<evidence type="ECO:0000313" key="15">
    <source>
        <dbReference type="Proteomes" id="UP001381174"/>
    </source>
</evidence>
<dbReference type="Gene3D" id="3.30.1360.200">
    <property type="match status" value="1"/>
</dbReference>
<dbReference type="NCBIfam" id="TIGR01129">
    <property type="entry name" value="secD"/>
    <property type="match status" value="1"/>
</dbReference>
<dbReference type="EMBL" id="JBBBNY010000007">
    <property type="protein sequence ID" value="MEI7037259.1"/>
    <property type="molecule type" value="Genomic_DNA"/>
</dbReference>
<evidence type="ECO:0000256" key="2">
    <source>
        <dbReference type="ARBA" id="ARBA00022448"/>
    </source>
</evidence>
<evidence type="ECO:0000259" key="10">
    <source>
        <dbReference type="Pfam" id="PF02355"/>
    </source>
</evidence>
<keyword evidence="3 9" id="KW-1003">Cell membrane</keyword>
<feature type="transmembrane region" description="Helical" evidence="9">
    <location>
        <begin position="560"/>
        <end position="581"/>
    </location>
</feature>
<comment type="similarity">
    <text evidence="9">Belongs to the SecD/SecF family. SecD subfamily.</text>
</comment>
<keyword evidence="2 9" id="KW-0813">Transport</keyword>
<dbReference type="PANTHER" id="PTHR30081">
    <property type="entry name" value="PROTEIN-EXPORT MEMBRANE PROTEIN SEC"/>
    <property type="match status" value="1"/>
</dbReference>
<keyword evidence="15" id="KW-1185">Reference proteome</keyword>
<feature type="transmembrane region" description="Helical" evidence="9">
    <location>
        <begin position="493"/>
        <end position="511"/>
    </location>
</feature>
<evidence type="ECO:0000256" key="8">
    <source>
        <dbReference type="ARBA" id="ARBA00023136"/>
    </source>
</evidence>
<dbReference type="HAMAP" id="MF_01463_B">
    <property type="entry name" value="SecD_B"/>
    <property type="match status" value="1"/>
</dbReference>
<dbReference type="NCBIfam" id="TIGR00916">
    <property type="entry name" value="2A0604s01"/>
    <property type="match status" value="1"/>
</dbReference>
<feature type="transmembrane region" description="Helical" evidence="9">
    <location>
        <begin position="465"/>
        <end position="486"/>
    </location>
</feature>
<keyword evidence="7 9" id="KW-0811">Translocation</keyword>
<keyword evidence="4 9" id="KW-0812">Transmembrane</keyword>
<dbReference type="Pfam" id="PF22599">
    <property type="entry name" value="SecDF_P1_head"/>
    <property type="match status" value="1"/>
</dbReference>
<feature type="domain" description="Protein export membrane protein SecD/SecF C-terminal" evidence="10">
    <location>
        <begin position="445"/>
        <end position="615"/>
    </location>
</feature>
<comment type="subunit">
    <text evidence="9">Forms a complex with SecF. Part of the essential Sec protein translocation apparatus which comprises SecA, SecYEG and auxiliary proteins SecDF-YajC and YidC.</text>
</comment>
<dbReference type="Gene3D" id="3.30.70.3400">
    <property type="match status" value="2"/>
</dbReference>
<comment type="subcellular location">
    <subcellularLocation>
        <location evidence="1 9">Cell membrane</location>
        <topology evidence="1 9">Multi-pass membrane protein</topology>
    </subcellularLocation>
</comment>
<comment type="caution">
    <text evidence="9">Lacks conserved residue(s) required for the propagation of feature annotation.</text>
</comment>
<evidence type="ECO:0000259" key="13">
    <source>
        <dbReference type="Pfam" id="PF22599"/>
    </source>
</evidence>
<dbReference type="Pfam" id="PF07549">
    <property type="entry name" value="Sec_GG"/>
    <property type="match status" value="1"/>
</dbReference>
<feature type="domain" description="SecDF P1 head subdomain" evidence="13">
    <location>
        <begin position="313"/>
        <end position="443"/>
    </location>
</feature>
<reference evidence="14 15" key="1">
    <citation type="journal article" date="2014" name="Int. J. Syst. Evol. Microbiol.">
        <title>Fulvimonas yonginensis sp. nov., isolated from greenhouse soil, and emended description of the genus Fulvimonas.</title>
        <authorList>
            <person name="Ahn J.H."/>
            <person name="Kim S.J."/>
            <person name="Weon H.Y."/>
            <person name="Hong S.B."/>
            <person name="Seok S.J."/>
            <person name="Kwon S.W."/>
        </authorList>
    </citation>
    <scope>NUCLEOTIDE SEQUENCE [LARGE SCALE GENOMIC DNA]</scope>
    <source>
        <strain evidence="14 15">KACC 16952</strain>
    </source>
</reference>
<dbReference type="Pfam" id="PF13721">
    <property type="entry name" value="SecD-TM1"/>
    <property type="match status" value="1"/>
</dbReference>
<evidence type="ECO:0000256" key="3">
    <source>
        <dbReference type="ARBA" id="ARBA00022475"/>
    </source>
</evidence>
<feature type="transmembrane region" description="Helical" evidence="9">
    <location>
        <begin position="593"/>
        <end position="615"/>
    </location>
</feature>
<dbReference type="SUPFAM" id="SSF82866">
    <property type="entry name" value="Multidrug efflux transporter AcrB transmembrane domain"/>
    <property type="match status" value="1"/>
</dbReference>
<evidence type="ECO:0000313" key="14">
    <source>
        <dbReference type="EMBL" id="MEI7037259.1"/>
    </source>
</evidence>
<name>A0ABU8JCG8_9GAMM</name>
<comment type="caution">
    <text evidence="14">The sequence shown here is derived from an EMBL/GenBank/DDBJ whole genome shotgun (WGS) entry which is preliminary data.</text>
</comment>
<dbReference type="Pfam" id="PF02355">
    <property type="entry name" value="SecD_SecF_C"/>
    <property type="match status" value="1"/>
</dbReference>
<evidence type="ECO:0000259" key="11">
    <source>
        <dbReference type="Pfam" id="PF13721"/>
    </source>
</evidence>
<dbReference type="InterPro" id="IPR005791">
    <property type="entry name" value="SecD"/>
</dbReference>
<organism evidence="14 15">
    <name type="scientific">Fulvimonas yonginensis</name>
    <dbReference type="NCBI Taxonomy" id="1495200"/>
    <lineage>
        <taxon>Bacteria</taxon>
        <taxon>Pseudomonadati</taxon>
        <taxon>Pseudomonadota</taxon>
        <taxon>Gammaproteobacteria</taxon>
        <taxon>Lysobacterales</taxon>
        <taxon>Rhodanobacteraceae</taxon>
        <taxon>Fulvimonas</taxon>
    </lineage>
</organism>
<dbReference type="Gene3D" id="1.20.1640.10">
    <property type="entry name" value="Multidrug efflux transporter AcrB transmembrane domain"/>
    <property type="match status" value="1"/>
</dbReference>
<dbReference type="PANTHER" id="PTHR30081:SF1">
    <property type="entry name" value="PROTEIN TRANSLOCASE SUBUNIT SECD"/>
    <property type="match status" value="1"/>
</dbReference>
<keyword evidence="6 9" id="KW-1133">Transmembrane helix</keyword>
<evidence type="ECO:0000256" key="5">
    <source>
        <dbReference type="ARBA" id="ARBA00022927"/>
    </source>
</evidence>